<feature type="domain" description="Vacuolar protein sorting-associated protein 13 VPS13 adaptor binding" evidence="2">
    <location>
        <begin position="88"/>
        <end position="255"/>
    </location>
</feature>
<evidence type="ECO:0000256" key="1">
    <source>
        <dbReference type="SAM" id="MobiDB-lite"/>
    </source>
</evidence>
<dbReference type="Pfam" id="PF25036">
    <property type="entry name" value="VPS13_VAB"/>
    <property type="match status" value="1"/>
</dbReference>
<evidence type="ECO:0000259" key="2">
    <source>
        <dbReference type="Pfam" id="PF25036"/>
    </source>
</evidence>
<gene>
    <name evidence="4" type="ORF">PARMNEM_LOCUS6240</name>
</gene>
<sequence>MHGQNGIISSNPNEEWRNRSREVRFLRKIFRIVGGRGEAPQEAWDEALLWGGRGEALRVRAHQSGWSRRAPARPHAPGLLVCAHSERRTNYRMLLHVTLSELCPQLTKIVTLLPYFLVYNDTKKHLRFMEENEAADLWIDLAPQQCTPFWPQTDSMLMHCKYRDSNVVSQHFPITKNHFTVLRMDKGSAVCVDVAGGTDRPFIITFKPYSSGDAPVRIENLCDDLFLKLHQVDSGQVALLSPYQSMLYTWDDPAKDRKLLWNIYNNKGKGFVADFSQDGYGEEKVSFHSVKHSTLVATSSVTSKLSSTLKRLTPKSPEPCTSSSDDSDSFELPENLAKSKKMRKDKVIVYWISYMNGYQRCFALAQDERIAQQYRMIIDSERSNYEVYLSLASVSLSVCVQTGIGVKELAYVSVTDSLPRWEVNVSNKWKQLAPDLSAWIEDKYQTEQKKCNLKDYIHIDLEKMQMTKPFFSELRRTYNPGVWMQLRKSDTHSYCHLKLHRLQIDNQLHEAVFPSVLYPAPLPAHLKPKDVKPCIELVALKQYVPTMNQDIYKYVKVLVQEFSLNLDRGFVNYVFDILNHWKVEEKPAVRLRADLALVHMPLTIMAIKSQTNAQRNVIFEFVHISPLKLVLSLSSRGYADSASSPSRSHHGNQKENRPKLFNSDLLEYLFNSWGSSLCDMKDVVIRMSYLELRNAPITISALLDAASRHYWMQLVQQFYVLVLGLDILGNPYSYIGDFSKSLKQYYEPYLGSACGRRVSCGRRVLGALAACLGDASAALVDKAPRTRPVRKRPGEEGLIVDNLPESVLEANRRNPSSVALAVTGLMARPTIDEDCAIVKHICREAARAALSPQLGVDSAEAALRAFVERTGGRLVARRRLPRHCPVTEGLRPYNASAARGAALLTQLSRGHYADTDGYVAHVHLARTSLTTLLVTTQHIFLVRAGGSTNSWHIEWVVKLDDLIGVPTVEADKLILNIKQDEMVNYFSNDEKVIEIADPEVLLWLQSKIECALIHALEDKRCPSE</sequence>
<keyword evidence="5" id="KW-1185">Reference proteome</keyword>
<evidence type="ECO:0000313" key="4">
    <source>
        <dbReference type="EMBL" id="CAK1585099.1"/>
    </source>
</evidence>
<dbReference type="PANTHER" id="PTHR16166">
    <property type="entry name" value="VACUOLAR PROTEIN SORTING-ASSOCIATED PROTEIN VPS13"/>
    <property type="match status" value="1"/>
</dbReference>
<reference evidence="4 5" key="1">
    <citation type="submission" date="2023-11" db="EMBL/GenBank/DDBJ databases">
        <authorList>
            <person name="Hedman E."/>
            <person name="Englund M."/>
            <person name="Stromberg M."/>
            <person name="Nyberg Akerstrom W."/>
            <person name="Nylinder S."/>
            <person name="Jareborg N."/>
            <person name="Kallberg Y."/>
            <person name="Kronander E."/>
        </authorList>
    </citation>
    <scope>NUCLEOTIDE SEQUENCE [LARGE SCALE GENOMIC DNA]</scope>
</reference>
<dbReference type="InterPro" id="IPR009543">
    <property type="entry name" value="VPS13_VAB"/>
</dbReference>
<dbReference type="AlphaFoldDB" id="A0AAV1KT89"/>
<dbReference type="Proteomes" id="UP001314205">
    <property type="component" value="Unassembled WGS sequence"/>
</dbReference>
<dbReference type="Pfam" id="PF25037">
    <property type="entry name" value="VPS13_C"/>
    <property type="match status" value="1"/>
</dbReference>
<dbReference type="InterPro" id="IPR056748">
    <property type="entry name" value="VPS13-like_C"/>
</dbReference>
<dbReference type="PANTHER" id="PTHR16166:SF146">
    <property type="entry name" value="VACUOLAR PROTEIN SORTING-ASSOCIATED PROTEIN 13A-LIKE ISOFORM X1"/>
    <property type="match status" value="1"/>
</dbReference>
<proteinExistence type="predicted"/>
<feature type="domain" description="Intermembrane lipid transfer protein VPS13-like C-terminal" evidence="3">
    <location>
        <begin position="879"/>
        <end position="997"/>
    </location>
</feature>
<dbReference type="GO" id="GO:0006623">
    <property type="term" value="P:protein targeting to vacuole"/>
    <property type="evidence" value="ECO:0007669"/>
    <property type="project" value="TreeGrafter"/>
</dbReference>
<dbReference type="EMBL" id="CAVLGL010000079">
    <property type="protein sequence ID" value="CAK1585099.1"/>
    <property type="molecule type" value="Genomic_DNA"/>
</dbReference>
<evidence type="ECO:0000259" key="3">
    <source>
        <dbReference type="Pfam" id="PF25037"/>
    </source>
</evidence>
<organism evidence="4 5">
    <name type="scientific">Parnassius mnemosyne</name>
    <name type="common">clouded apollo</name>
    <dbReference type="NCBI Taxonomy" id="213953"/>
    <lineage>
        <taxon>Eukaryota</taxon>
        <taxon>Metazoa</taxon>
        <taxon>Ecdysozoa</taxon>
        <taxon>Arthropoda</taxon>
        <taxon>Hexapoda</taxon>
        <taxon>Insecta</taxon>
        <taxon>Pterygota</taxon>
        <taxon>Neoptera</taxon>
        <taxon>Endopterygota</taxon>
        <taxon>Lepidoptera</taxon>
        <taxon>Glossata</taxon>
        <taxon>Ditrysia</taxon>
        <taxon>Papilionoidea</taxon>
        <taxon>Papilionidae</taxon>
        <taxon>Parnassiinae</taxon>
        <taxon>Parnassini</taxon>
        <taxon>Parnassius</taxon>
        <taxon>Driopa</taxon>
    </lineage>
</organism>
<comment type="caution">
    <text evidence="4">The sequence shown here is derived from an EMBL/GenBank/DDBJ whole genome shotgun (WGS) entry which is preliminary data.</text>
</comment>
<name>A0AAV1KT89_9NEOP</name>
<dbReference type="InterPro" id="IPR026847">
    <property type="entry name" value="VPS13"/>
</dbReference>
<protein>
    <submittedName>
        <fullName evidence="4">Uncharacterized protein</fullName>
    </submittedName>
</protein>
<accession>A0AAV1KT89</accession>
<evidence type="ECO:0000313" key="5">
    <source>
        <dbReference type="Proteomes" id="UP001314205"/>
    </source>
</evidence>
<dbReference type="GO" id="GO:0045053">
    <property type="term" value="P:protein retention in Golgi apparatus"/>
    <property type="evidence" value="ECO:0007669"/>
    <property type="project" value="TreeGrafter"/>
</dbReference>
<feature type="region of interest" description="Disordered" evidence="1">
    <location>
        <begin position="311"/>
        <end position="331"/>
    </location>
</feature>